<dbReference type="EMBL" id="AWFF01000109">
    <property type="protein sequence ID" value="KCZ50520.1"/>
    <property type="molecule type" value="Genomic_DNA"/>
</dbReference>
<accession>A0A062U2X8</accession>
<keyword evidence="2" id="KW-0560">Oxidoreductase</keyword>
<evidence type="ECO:0000313" key="5">
    <source>
        <dbReference type="EMBL" id="KCZ50520.1"/>
    </source>
</evidence>
<evidence type="ECO:0000313" key="6">
    <source>
        <dbReference type="Proteomes" id="UP000027037"/>
    </source>
</evidence>
<comment type="caution">
    <text evidence="5">The sequence shown here is derived from an EMBL/GenBank/DDBJ whole genome shotgun (WGS) entry which is preliminary data.</text>
</comment>
<protein>
    <recommendedName>
        <fullName evidence="4">Ketoreductase domain-containing protein</fullName>
    </recommendedName>
</protein>
<dbReference type="eggNOG" id="COG0300">
    <property type="taxonomic scope" value="Bacteria"/>
</dbReference>
<keyword evidence="6" id="KW-1185">Reference proteome</keyword>
<organism evidence="5 6">
    <name type="scientific">Hyphomonas beringensis</name>
    <dbReference type="NCBI Taxonomy" id="1280946"/>
    <lineage>
        <taxon>Bacteria</taxon>
        <taxon>Pseudomonadati</taxon>
        <taxon>Pseudomonadota</taxon>
        <taxon>Alphaproteobacteria</taxon>
        <taxon>Hyphomonadales</taxon>
        <taxon>Hyphomonadaceae</taxon>
        <taxon>Hyphomonas</taxon>
    </lineage>
</organism>
<dbReference type="InterPro" id="IPR002347">
    <property type="entry name" value="SDR_fam"/>
</dbReference>
<dbReference type="FunFam" id="3.40.50.720:FF:000084">
    <property type="entry name" value="Short-chain dehydrogenase reductase"/>
    <property type="match status" value="1"/>
</dbReference>
<comment type="similarity">
    <text evidence="1 3">Belongs to the short-chain dehydrogenases/reductases (SDR) family.</text>
</comment>
<dbReference type="PROSITE" id="PS00061">
    <property type="entry name" value="ADH_SHORT"/>
    <property type="match status" value="1"/>
</dbReference>
<dbReference type="InterPro" id="IPR036291">
    <property type="entry name" value="NAD(P)-bd_dom_sf"/>
</dbReference>
<dbReference type="STRING" id="1280946.HY29_07080"/>
<dbReference type="SMART" id="SM00822">
    <property type="entry name" value="PKS_KR"/>
    <property type="match status" value="1"/>
</dbReference>
<evidence type="ECO:0000256" key="2">
    <source>
        <dbReference type="ARBA" id="ARBA00023002"/>
    </source>
</evidence>
<dbReference type="PATRIC" id="fig|1280946.3.peg.3515"/>
<dbReference type="GO" id="GO:0016491">
    <property type="term" value="F:oxidoreductase activity"/>
    <property type="evidence" value="ECO:0007669"/>
    <property type="project" value="UniProtKB-KW"/>
</dbReference>
<dbReference type="RefSeq" id="WP_034799746.1">
    <property type="nucleotide sequence ID" value="NZ_AWFF01000109.1"/>
</dbReference>
<dbReference type="InterPro" id="IPR057326">
    <property type="entry name" value="KR_dom"/>
</dbReference>
<feature type="domain" description="Ketoreductase" evidence="4">
    <location>
        <begin position="8"/>
        <end position="193"/>
    </location>
</feature>
<dbReference type="GO" id="GO:0016020">
    <property type="term" value="C:membrane"/>
    <property type="evidence" value="ECO:0007669"/>
    <property type="project" value="TreeGrafter"/>
</dbReference>
<dbReference type="Gene3D" id="3.40.50.720">
    <property type="entry name" value="NAD(P)-binding Rossmann-like Domain"/>
    <property type="match status" value="1"/>
</dbReference>
<dbReference type="PRINTS" id="PR00081">
    <property type="entry name" value="GDHRDH"/>
</dbReference>
<gene>
    <name evidence="5" type="ORF">HY29_07080</name>
</gene>
<dbReference type="SUPFAM" id="SSF51735">
    <property type="entry name" value="NAD(P)-binding Rossmann-fold domains"/>
    <property type="match status" value="1"/>
</dbReference>
<name>A0A062U2X8_9PROT</name>
<evidence type="ECO:0000259" key="4">
    <source>
        <dbReference type="SMART" id="SM00822"/>
    </source>
</evidence>
<reference evidence="5 6" key="1">
    <citation type="journal article" date="2014" name="Antonie Van Leeuwenhoek">
        <title>Hyphomonas beringensis sp. nov. and Hyphomonas chukchiensis sp. nov., isolated from surface seawater of the Bering Sea and Chukchi Sea.</title>
        <authorList>
            <person name="Li C."/>
            <person name="Lai Q."/>
            <person name="Li G."/>
            <person name="Dong C."/>
            <person name="Wang J."/>
            <person name="Liao Y."/>
            <person name="Shao Z."/>
        </authorList>
    </citation>
    <scope>NUCLEOTIDE SEQUENCE [LARGE SCALE GENOMIC DNA]</scope>
    <source>
        <strain evidence="5 6">25B14_1</strain>
    </source>
</reference>
<dbReference type="InterPro" id="IPR020904">
    <property type="entry name" value="Sc_DH/Rdtase_CS"/>
</dbReference>
<evidence type="ECO:0000256" key="1">
    <source>
        <dbReference type="ARBA" id="ARBA00006484"/>
    </source>
</evidence>
<sequence length="282" mass="30531">MSGIFKSRVAVVTGAGSGIGRALAIELARRGARLALSDINGTGVAETADMVANVGAEVDHAVLDVSDRAAFARYADAVLERFGGVNQLFNNAGVAPPNTTFQNTPADVFDRIMAINLDGVLTGTRLFLPHIIASGDGHVVNISSLNGFMAQPHMSPYVTSKFAVRGFSECLRMEMLHENLPVEVTVVLPGGVATQIASNRAAEIEKLPPEKREAARERFKVYQEKLLTMPAETAAREVLSGMERGKRRIVLTSKAKNLDRLVRLLPEGYVKIVVRQMKKMFS</sequence>
<dbReference type="PANTHER" id="PTHR44196">
    <property type="entry name" value="DEHYDROGENASE/REDUCTASE SDR FAMILY MEMBER 7B"/>
    <property type="match status" value="1"/>
</dbReference>
<dbReference type="PANTHER" id="PTHR44196:SF1">
    <property type="entry name" value="DEHYDROGENASE_REDUCTASE SDR FAMILY MEMBER 7B"/>
    <property type="match status" value="1"/>
</dbReference>
<evidence type="ECO:0000256" key="3">
    <source>
        <dbReference type="RuleBase" id="RU000363"/>
    </source>
</evidence>
<dbReference type="OrthoDB" id="9793825at2"/>
<proteinExistence type="inferred from homology"/>
<dbReference type="Pfam" id="PF00106">
    <property type="entry name" value="adh_short"/>
    <property type="match status" value="1"/>
</dbReference>
<dbReference type="Proteomes" id="UP000027037">
    <property type="component" value="Unassembled WGS sequence"/>
</dbReference>
<dbReference type="PRINTS" id="PR00080">
    <property type="entry name" value="SDRFAMILY"/>
</dbReference>
<dbReference type="AlphaFoldDB" id="A0A062U2X8"/>